<name>A0ABY7ATV1_9ALTE</name>
<dbReference type="Proteomes" id="UP001163726">
    <property type="component" value="Plasmid pCadTS8_1"/>
</dbReference>
<dbReference type="PANTHER" id="PTHR43751">
    <property type="entry name" value="SULFATASE"/>
    <property type="match status" value="1"/>
</dbReference>
<dbReference type="EMBL" id="CP109966">
    <property type="protein sequence ID" value="WAJ71794.1"/>
    <property type="molecule type" value="Genomic_DNA"/>
</dbReference>
<proteinExistence type="predicted"/>
<organism evidence="2 3">
    <name type="scientific">Catenovulum adriaticum</name>
    <dbReference type="NCBI Taxonomy" id="2984846"/>
    <lineage>
        <taxon>Bacteria</taxon>
        <taxon>Pseudomonadati</taxon>
        <taxon>Pseudomonadota</taxon>
        <taxon>Gammaproteobacteria</taxon>
        <taxon>Alteromonadales</taxon>
        <taxon>Alteromonadaceae</taxon>
        <taxon>Catenovulum</taxon>
    </lineage>
</organism>
<reference evidence="2" key="1">
    <citation type="submission" date="2022-10" db="EMBL/GenBank/DDBJ databases">
        <title>Catenovulum adriacola sp. nov. isolated in the Harbour of Susak.</title>
        <authorList>
            <person name="Schoch T."/>
            <person name="Reich S.J."/>
            <person name="Stoeferle S."/>
            <person name="Flaiz M."/>
            <person name="Kazda M."/>
            <person name="Riedel C.U."/>
            <person name="Duerre P."/>
        </authorList>
    </citation>
    <scope>NUCLEOTIDE SEQUENCE</scope>
    <source>
        <strain evidence="2">TS8</strain>
        <plasmid evidence="2">pCadTS8_1</plasmid>
    </source>
</reference>
<dbReference type="Gene3D" id="3.40.720.10">
    <property type="entry name" value="Alkaline Phosphatase, subunit A"/>
    <property type="match status" value="1"/>
</dbReference>
<dbReference type="RefSeq" id="WP_268076516.1">
    <property type="nucleotide sequence ID" value="NZ_CP109966.1"/>
</dbReference>
<dbReference type="SUPFAM" id="SSF53649">
    <property type="entry name" value="Alkaline phosphatase-like"/>
    <property type="match status" value="1"/>
</dbReference>
<evidence type="ECO:0000259" key="1">
    <source>
        <dbReference type="Pfam" id="PF00884"/>
    </source>
</evidence>
<keyword evidence="3" id="KW-1185">Reference proteome</keyword>
<dbReference type="Pfam" id="PF00884">
    <property type="entry name" value="Sulfatase"/>
    <property type="match status" value="1"/>
</dbReference>
<evidence type="ECO:0000313" key="2">
    <source>
        <dbReference type="EMBL" id="WAJ71794.1"/>
    </source>
</evidence>
<evidence type="ECO:0000313" key="3">
    <source>
        <dbReference type="Proteomes" id="UP001163726"/>
    </source>
</evidence>
<accession>A0ABY7ATV1</accession>
<gene>
    <name evidence="2" type="ORF">OLW01_15765</name>
</gene>
<dbReference type="InterPro" id="IPR000917">
    <property type="entry name" value="Sulfatase_N"/>
</dbReference>
<dbReference type="CDD" id="cd16027">
    <property type="entry name" value="SGSH"/>
    <property type="match status" value="1"/>
</dbReference>
<dbReference type="InterPro" id="IPR017850">
    <property type="entry name" value="Alkaline_phosphatase_core_sf"/>
</dbReference>
<feature type="domain" description="Sulfatase N-terminal" evidence="1">
    <location>
        <begin position="29"/>
        <end position="303"/>
    </location>
</feature>
<geneLocation type="plasmid" evidence="2 3">
    <name>pCadTS8_1</name>
</geneLocation>
<keyword evidence="2" id="KW-0614">Plasmid</keyword>
<dbReference type="PANTHER" id="PTHR43751:SF1">
    <property type="entry name" value="SULFATASE ATSG-RELATED"/>
    <property type="match status" value="1"/>
</dbReference>
<sequence length="477" mass="54317">MRSKLIQILGVVIGLCLSASLLADTKNKPNIVIYLADDLSQRDMSLYGNEFIPTPELEKIAADGLVFNHAYVASPACAPSRAAMLTGLMPAKNGAEENHQYPKKDVKSLINDLKALGYEVAAFGKVAHGSKARGESYGFDSYRPHSNLYNYDNIGKLDRMVADFFKQRKSDKPLCLFVGTTNPHVPWNDPEVEFSPERVELPPKFLDTPETRRHRAKYYQQIKELDRLAGKLFALQKQHLGDNTLFIHSADHGSQWPFGKWTLYDYGTRVPFVAHWPGHIKSGQTNAMISWVDLLPTLIDITGGKVAENLDGRSFKDVLFGNSDQHRTEIFTTTTADGNKNIYPSRAIRTDKWKLIHNIHPEYAFTNHSDLLRRDGAGGYWHEWWELGLNDQRAMETVMNYYANPEFELYRIDEDPWEMNNLIDKPETQSIANMLKTKLKKWMIEQGDDVKNTQTPRLLSVPSSWKTLITGERSLVN</sequence>
<protein>
    <submittedName>
        <fullName evidence="2">Sulfatase</fullName>
    </submittedName>
</protein>
<dbReference type="InterPro" id="IPR052701">
    <property type="entry name" value="GAG_Ulvan_Degrading_Sulfatases"/>
</dbReference>